<keyword evidence="3" id="KW-1185">Reference proteome</keyword>
<protein>
    <submittedName>
        <fullName evidence="2">Uncharacterized protein</fullName>
    </submittedName>
</protein>
<proteinExistence type="predicted"/>
<organism evidence="2 3">
    <name type="scientific">Diatrype stigma</name>
    <dbReference type="NCBI Taxonomy" id="117547"/>
    <lineage>
        <taxon>Eukaryota</taxon>
        <taxon>Fungi</taxon>
        <taxon>Dikarya</taxon>
        <taxon>Ascomycota</taxon>
        <taxon>Pezizomycotina</taxon>
        <taxon>Sordariomycetes</taxon>
        <taxon>Xylariomycetidae</taxon>
        <taxon>Xylariales</taxon>
        <taxon>Diatrypaceae</taxon>
        <taxon>Diatrype</taxon>
    </lineage>
</organism>
<dbReference type="AlphaFoldDB" id="A0AAN9YN35"/>
<gene>
    <name evidence="2" type="ORF">SLS62_007830</name>
</gene>
<feature type="compositionally biased region" description="Basic residues" evidence="1">
    <location>
        <begin position="78"/>
        <end position="92"/>
    </location>
</feature>
<feature type="region of interest" description="Disordered" evidence="1">
    <location>
        <begin position="61"/>
        <end position="132"/>
    </location>
</feature>
<sequence>MYHMTKMSPAINHGSSTPPSKNGIFLFEFSHFNCFRYNHRTGSLESCRGFDAVDFYDSKNDSRKIKGASASDDEANKHPHPHPHHDHHHHLCQHIPGHSGGGSSSSKMTTIHENSTKQDHQPQQPSLSPPTLEPLLQSAAEWHFREYHSNKALLGHRVEVRQAHVVWKDAGAGAIELLDVPLPVAEWQLDLVRARGYVDHISIGYATHERETSA</sequence>
<reference evidence="2 3" key="1">
    <citation type="submission" date="2024-02" db="EMBL/GenBank/DDBJ databases">
        <title>De novo assembly and annotation of 12 fungi associated with fruit tree decline syndrome in Ontario, Canada.</title>
        <authorList>
            <person name="Sulman M."/>
            <person name="Ellouze W."/>
            <person name="Ilyukhin E."/>
        </authorList>
    </citation>
    <scope>NUCLEOTIDE SEQUENCE [LARGE SCALE GENOMIC DNA]</scope>
    <source>
        <strain evidence="2 3">M11/M66-122</strain>
    </source>
</reference>
<evidence type="ECO:0000313" key="2">
    <source>
        <dbReference type="EMBL" id="KAK7750201.1"/>
    </source>
</evidence>
<dbReference type="EMBL" id="JAKJXP020000068">
    <property type="protein sequence ID" value="KAK7750201.1"/>
    <property type="molecule type" value="Genomic_DNA"/>
</dbReference>
<name>A0AAN9YN35_9PEZI</name>
<accession>A0AAN9YN35</accession>
<evidence type="ECO:0000313" key="3">
    <source>
        <dbReference type="Proteomes" id="UP001320420"/>
    </source>
</evidence>
<evidence type="ECO:0000256" key="1">
    <source>
        <dbReference type="SAM" id="MobiDB-lite"/>
    </source>
</evidence>
<dbReference type="Proteomes" id="UP001320420">
    <property type="component" value="Unassembled WGS sequence"/>
</dbReference>
<comment type="caution">
    <text evidence="2">The sequence shown here is derived from an EMBL/GenBank/DDBJ whole genome shotgun (WGS) entry which is preliminary data.</text>
</comment>